<dbReference type="STRING" id="47311.MBCUT_12110"/>
<dbReference type="GO" id="GO:0046961">
    <property type="term" value="F:proton-transporting ATPase activity, rotational mechanism"/>
    <property type="evidence" value="ECO:0007669"/>
    <property type="project" value="InterPro"/>
</dbReference>
<dbReference type="GO" id="GO:0005886">
    <property type="term" value="C:plasma membrane"/>
    <property type="evidence" value="ECO:0007669"/>
    <property type="project" value="UniProtKB-SubCell"/>
</dbReference>
<dbReference type="InterPro" id="IPR038495">
    <property type="entry name" value="ATPase_E_C"/>
</dbReference>
<keyword evidence="3 7" id="KW-0375">Hydrogen ion transport</keyword>
<dbReference type="RefSeq" id="WP_067259795.1">
    <property type="nucleotide sequence ID" value="NZ_LWMW01000105.1"/>
</dbReference>
<comment type="similarity">
    <text evidence="1 7">Belongs to the V-ATPase E subunit family.</text>
</comment>
<comment type="function">
    <text evidence="7">Component of the A-type ATP synthase that produces ATP from ADP in the presence of a proton gradient across the membrane.</text>
</comment>
<organism evidence="8 9">
    <name type="scientific">Methanobrevibacter cuticularis</name>
    <dbReference type="NCBI Taxonomy" id="47311"/>
    <lineage>
        <taxon>Archaea</taxon>
        <taxon>Methanobacteriati</taxon>
        <taxon>Methanobacteriota</taxon>
        <taxon>Methanomada group</taxon>
        <taxon>Methanobacteria</taxon>
        <taxon>Methanobacteriales</taxon>
        <taxon>Methanobacteriaceae</taxon>
        <taxon>Methanobrevibacter</taxon>
    </lineage>
</organism>
<sequence length="207" mass="22870">MSSGADKIVSNILSEAQIKADKIIQDSELKTQSIENSGITESELEKKKILDDANKQSNMRYQQIISEAKMNSRRLELGAREEVIEESFTKAKEELKNMASTSDSQYITALIGMIKEAAIEIGGGDLIIHVKDGDKVKIEGSINEIADEVKSETGNDTRFDLGESISTIGGVIIKTKNGEIEVNNTIESRMSRFKKVLRSEVANILFK</sequence>
<proteinExistence type="inferred from homology"/>
<accession>A0A166DRU6</accession>
<dbReference type="Gene3D" id="3.30.2320.30">
    <property type="entry name" value="ATP synthase, E subunit, C-terminal"/>
    <property type="match status" value="1"/>
</dbReference>
<name>A0A166DRU6_9EURY</name>
<comment type="caution">
    <text evidence="8">The sequence shown here is derived from an EMBL/GenBank/DDBJ whole genome shotgun (WGS) entry which is preliminary data.</text>
</comment>
<evidence type="ECO:0000256" key="7">
    <source>
        <dbReference type="HAMAP-Rule" id="MF_00311"/>
    </source>
</evidence>
<dbReference type="PANTHER" id="PTHR45715">
    <property type="entry name" value="ATPASE H+-TRANSPORTING V1 SUBUNIT E1A-RELATED"/>
    <property type="match status" value="1"/>
</dbReference>
<keyword evidence="6 7" id="KW-0066">ATP synthesis</keyword>
<evidence type="ECO:0000313" key="8">
    <source>
        <dbReference type="EMBL" id="KZX15886.1"/>
    </source>
</evidence>
<dbReference type="Gene3D" id="1.20.5.620">
    <property type="entry name" value="F1F0 ATP synthase subunit B, membrane domain"/>
    <property type="match status" value="1"/>
</dbReference>
<dbReference type="PATRIC" id="fig|47311.3.peg.1329"/>
<evidence type="ECO:0000256" key="5">
    <source>
        <dbReference type="ARBA" id="ARBA00023136"/>
    </source>
</evidence>
<evidence type="ECO:0000256" key="2">
    <source>
        <dbReference type="ARBA" id="ARBA00022448"/>
    </source>
</evidence>
<dbReference type="SUPFAM" id="SSF160527">
    <property type="entry name" value="V-type ATPase subunit E-like"/>
    <property type="match status" value="1"/>
</dbReference>
<evidence type="ECO:0000313" key="9">
    <source>
        <dbReference type="Proteomes" id="UP000077275"/>
    </source>
</evidence>
<keyword evidence="9" id="KW-1185">Reference proteome</keyword>
<dbReference type="AlphaFoldDB" id="A0A166DRU6"/>
<dbReference type="HAMAP" id="MF_00311">
    <property type="entry name" value="ATP_synth_E_arch"/>
    <property type="match status" value="1"/>
</dbReference>
<dbReference type="Proteomes" id="UP000077275">
    <property type="component" value="Unassembled WGS sequence"/>
</dbReference>
<gene>
    <name evidence="7 8" type="primary">atpE</name>
    <name evidence="8" type="ORF">MBCUT_12110</name>
</gene>
<evidence type="ECO:0000256" key="4">
    <source>
        <dbReference type="ARBA" id="ARBA00023065"/>
    </source>
</evidence>
<evidence type="ECO:0000256" key="3">
    <source>
        <dbReference type="ARBA" id="ARBA00022781"/>
    </source>
</evidence>
<evidence type="ECO:0000256" key="6">
    <source>
        <dbReference type="ARBA" id="ARBA00023310"/>
    </source>
</evidence>
<evidence type="ECO:0000256" key="1">
    <source>
        <dbReference type="ARBA" id="ARBA00005901"/>
    </source>
</evidence>
<dbReference type="OrthoDB" id="4691at2157"/>
<keyword evidence="4 7" id="KW-0406">Ion transport</keyword>
<dbReference type="GO" id="GO:0033178">
    <property type="term" value="C:proton-transporting two-sector ATPase complex, catalytic domain"/>
    <property type="evidence" value="ECO:0007669"/>
    <property type="project" value="InterPro"/>
</dbReference>
<dbReference type="InterPro" id="IPR002842">
    <property type="entry name" value="ATPase_V1_Esu"/>
</dbReference>
<dbReference type="GO" id="GO:0046933">
    <property type="term" value="F:proton-transporting ATP synthase activity, rotational mechanism"/>
    <property type="evidence" value="ECO:0007669"/>
    <property type="project" value="UniProtKB-UniRule"/>
</dbReference>
<dbReference type="EMBL" id="LWMW01000105">
    <property type="protein sequence ID" value="KZX15886.1"/>
    <property type="molecule type" value="Genomic_DNA"/>
</dbReference>
<comment type="subcellular location">
    <subcellularLocation>
        <location evidence="7">Cell membrane</location>
        <topology evidence="7">Peripheral membrane protein</topology>
    </subcellularLocation>
</comment>
<keyword evidence="7" id="KW-1003">Cell membrane</keyword>
<comment type="subunit">
    <text evidence="7">Has multiple subunits with at least A(3), B(3), C, D, E, F, H, I and proteolipid K(x).</text>
</comment>
<dbReference type="GO" id="GO:0005524">
    <property type="term" value="F:ATP binding"/>
    <property type="evidence" value="ECO:0007669"/>
    <property type="project" value="UniProtKB-UniRule"/>
</dbReference>
<keyword evidence="5 7" id="KW-0472">Membrane</keyword>
<dbReference type="Pfam" id="PF01991">
    <property type="entry name" value="vATP-synt_E"/>
    <property type="match status" value="1"/>
</dbReference>
<reference evidence="8 9" key="1">
    <citation type="submission" date="2016-04" db="EMBL/GenBank/DDBJ databases">
        <title>Genome sequence of Methanobrevibacter cuticularis DSM 11139.</title>
        <authorList>
            <person name="Poehlein A."/>
            <person name="Seedorf H."/>
            <person name="Daniel R."/>
        </authorList>
    </citation>
    <scope>NUCLEOTIDE SEQUENCE [LARGE SCALE GENOMIC DNA]</scope>
    <source>
        <strain evidence="8 9">DSM 11139</strain>
    </source>
</reference>
<protein>
    <recommendedName>
        <fullName evidence="7">A-type ATP synthase subunit E</fullName>
    </recommendedName>
</protein>
<keyword evidence="2 7" id="KW-0813">Transport</keyword>
<dbReference type="GO" id="GO:0042777">
    <property type="term" value="P:proton motive force-driven plasma membrane ATP synthesis"/>
    <property type="evidence" value="ECO:0007669"/>
    <property type="project" value="UniProtKB-UniRule"/>
</dbReference>